<evidence type="ECO:0000256" key="10">
    <source>
        <dbReference type="ARBA" id="ARBA00022792"/>
    </source>
</evidence>
<keyword evidence="12 20" id="KW-1133">Transmembrane helix</keyword>
<dbReference type="GO" id="GO:0016491">
    <property type="term" value="F:oxidoreductase activity"/>
    <property type="evidence" value="ECO:0007669"/>
    <property type="project" value="UniProtKB-UniRule"/>
</dbReference>
<keyword evidence="7 20" id="KW-0679">Respiratory chain</keyword>
<dbReference type="InterPro" id="IPR048260">
    <property type="entry name" value="Cytochrome_b_C_euk/bac"/>
</dbReference>
<comment type="subunit">
    <text evidence="3">The main subunits of complex b-c1 are: cytochrome b, cytochrome c1 and the Rieske protein.</text>
</comment>
<evidence type="ECO:0000259" key="21">
    <source>
        <dbReference type="PROSITE" id="PS51002"/>
    </source>
</evidence>
<evidence type="ECO:0000256" key="19">
    <source>
        <dbReference type="PIRSR" id="PIRSR038885-2"/>
    </source>
</evidence>
<feature type="domain" description="Cytochrome b/b6 N-terminal region profile" evidence="21">
    <location>
        <begin position="1"/>
        <end position="210"/>
    </location>
</feature>
<geneLocation type="mitochondrion" evidence="23"/>
<evidence type="ECO:0000256" key="4">
    <source>
        <dbReference type="ARBA" id="ARBA00013531"/>
    </source>
</evidence>
<feature type="transmembrane region" description="Helical" evidence="20">
    <location>
        <begin position="139"/>
        <end position="158"/>
    </location>
</feature>
<keyword evidence="16 20" id="KW-0472">Membrane</keyword>
<evidence type="ECO:0000256" key="15">
    <source>
        <dbReference type="ARBA" id="ARBA00023128"/>
    </source>
</evidence>
<dbReference type="GO" id="GO:0045275">
    <property type="term" value="C:respiratory chain complex III"/>
    <property type="evidence" value="ECO:0007669"/>
    <property type="project" value="InterPro"/>
</dbReference>
<evidence type="ECO:0000256" key="8">
    <source>
        <dbReference type="ARBA" id="ARBA00022692"/>
    </source>
</evidence>
<dbReference type="SUPFAM" id="SSF81342">
    <property type="entry name" value="Transmembrane di-heme cytochromes"/>
    <property type="match status" value="1"/>
</dbReference>
<comment type="cofactor">
    <cofactor evidence="19">
        <name>heme</name>
        <dbReference type="ChEBI" id="CHEBI:30413"/>
    </cofactor>
    <text evidence="19">Binds 2 heme groups non-covalently.</text>
</comment>
<dbReference type="InterPro" id="IPR016174">
    <property type="entry name" value="Di-haem_cyt_TM"/>
</dbReference>
<dbReference type="Pfam" id="PF00033">
    <property type="entry name" value="Cytochrome_B"/>
    <property type="match status" value="1"/>
</dbReference>
<sequence>MKTPLRLNTPMMKIINTSLIDLPTPSNISAWWNFGSLLGLCLGIQIVTGVFLAMHYTANVDMAFNSVVHICRDVNYGWLIRTLHANGASFFFVCLYLHVGRGMYYGSYSLILTWLIGVMILFIVMATAFLGYVLPWGQMSFWGATVITNLLSAIPYLGNSIVQWLWGGFAVDNATLTRFFTLHFMLPFIVTAMVMIHLLFLHQTGSNNPLGTNSNIDKIPFHPYFSVKDLFGYILMIMILVVLNLTNPYLLGDPDNFIPANPLVTPIHIQPEWYFLFAYAILRSIPNKLGGVMALIMSIAILMILPFMNKKMIQSTSFYPINKILFWFFISIVIILTWIGARPVEDPYMLTGQIYTFMYFFYYLINPLVMKTWDKMLFN</sequence>
<dbReference type="FunFam" id="1.20.810.10:FF:000002">
    <property type="entry name" value="Cytochrome b"/>
    <property type="match status" value="1"/>
</dbReference>
<keyword evidence="14" id="KW-0830">Ubiquinone</keyword>
<evidence type="ECO:0000256" key="18">
    <source>
        <dbReference type="PIRSR" id="PIRSR038885-1"/>
    </source>
</evidence>
<dbReference type="GO" id="GO:0008121">
    <property type="term" value="F:quinol-cytochrome-c reductase activity"/>
    <property type="evidence" value="ECO:0007669"/>
    <property type="project" value="InterPro"/>
</dbReference>
<evidence type="ECO:0000256" key="14">
    <source>
        <dbReference type="ARBA" id="ARBA00023075"/>
    </source>
</evidence>
<feature type="binding site" description="axial binding residue" evidence="19">
    <location>
        <position position="98"/>
    </location>
    <ligand>
        <name>heme b</name>
        <dbReference type="ChEBI" id="CHEBI:60344"/>
        <label>b566</label>
    </ligand>
    <ligandPart>
        <name>Fe</name>
        <dbReference type="ChEBI" id="CHEBI:18248"/>
    </ligandPart>
</feature>
<dbReference type="PANTHER" id="PTHR19271">
    <property type="entry name" value="CYTOCHROME B"/>
    <property type="match status" value="1"/>
</dbReference>
<dbReference type="CTD" id="4519"/>
<feature type="binding site" evidence="18">
    <location>
        <position position="202"/>
    </location>
    <ligand>
        <name>a ubiquinone</name>
        <dbReference type="ChEBI" id="CHEBI:16389"/>
    </ligand>
</feature>
<keyword evidence="8 20" id="KW-0812">Transmembrane</keyword>
<feature type="binding site" description="axial binding residue" evidence="19">
    <location>
        <position position="84"/>
    </location>
    <ligand>
        <name>heme b</name>
        <dbReference type="ChEBI" id="CHEBI:60344"/>
        <label>b562</label>
    </ligand>
    <ligandPart>
        <name>Fe</name>
        <dbReference type="ChEBI" id="CHEBI:18248"/>
    </ligandPart>
</feature>
<dbReference type="InterPro" id="IPR030689">
    <property type="entry name" value="Cytochrome_b"/>
</dbReference>
<feature type="transmembrane region" description="Helical" evidence="20">
    <location>
        <begin position="320"/>
        <end position="341"/>
    </location>
</feature>
<comment type="subcellular location">
    <subcellularLocation>
        <location evidence="2">Mitochondrion inner membrane</location>
        <topology evidence="2">Multi-pass membrane protein</topology>
    </subcellularLocation>
</comment>
<evidence type="ECO:0000256" key="12">
    <source>
        <dbReference type="ARBA" id="ARBA00022989"/>
    </source>
</evidence>
<evidence type="ECO:0000256" key="3">
    <source>
        <dbReference type="ARBA" id="ARBA00011649"/>
    </source>
</evidence>
<feature type="transmembrane region" description="Helical" evidence="20">
    <location>
        <begin position="37"/>
        <end position="58"/>
    </location>
</feature>
<keyword evidence="5 20" id="KW-0813">Transport</keyword>
<dbReference type="RefSeq" id="YP_009185981.1">
    <property type="nucleotide sequence ID" value="NC_028611.1"/>
</dbReference>
<comment type="cofactor">
    <cofactor evidence="20">
        <name>heme b</name>
        <dbReference type="ChEBI" id="CHEBI:60344"/>
    </cofactor>
    <text evidence="20">Binds 2 heme groups non-covalently.</text>
</comment>
<dbReference type="Gene3D" id="1.20.810.10">
    <property type="entry name" value="Cytochrome Bc1 Complex, Chain C"/>
    <property type="match status" value="1"/>
</dbReference>
<feature type="binding site" description="axial binding residue" evidence="19">
    <location>
        <position position="197"/>
    </location>
    <ligand>
        <name>heme b</name>
        <dbReference type="ChEBI" id="CHEBI:60344"/>
        <label>b566</label>
    </ligand>
    <ligandPart>
        <name>Fe</name>
        <dbReference type="ChEBI" id="CHEBI:18248"/>
    </ligandPart>
</feature>
<keyword evidence="15 20" id="KW-0496">Mitochondrion</keyword>
<feature type="transmembrane region" description="Helical" evidence="20">
    <location>
        <begin position="179"/>
        <end position="200"/>
    </location>
</feature>
<dbReference type="GeneID" id="26380498"/>
<dbReference type="AlphaFoldDB" id="A0A0S2M8C8"/>
<dbReference type="PIRSF" id="PIRSF038885">
    <property type="entry name" value="COB"/>
    <property type="match status" value="1"/>
</dbReference>
<evidence type="ECO:0000256" key="13">
    <source>
        <dbReference type="ARBA" id="ARBA00023004"/>
    </source>
</evidence>
<dbReference type="Pfam" id="PF00032">
    <property type="entry name" value="Cytochrom_B_C"/>
    <property type="match status" value="1"/>
</dbReference>
<dbReference type="SUPFAM" id="SSF81648">
    <property type="entry name" value="a domain/subunit of cytochrome bc1 complex (Ubiquinol-cytochrome c reductase)"/>
    <property type="match status" value="1"/>
</dbReference>
<name>A0A0S2M8C8_9COLE</name>
<protein>
    <recommendedName>
        <fullName evidence="4 20">Cytochrome b</fullName>
    </recommendedName>
</protein>
<organism evidence="23">
    <name type="scientific">Sepedophilus bipunctatus</name>
    <dbReference type="NCBI Taxonomy" id="1143114"/>
    <lineage>
        <taxon>Eukaryota</taxon>
        <taxon>Metazoa</taxon>
        <taxon>Ecdysozoa</taxon>
        <taxon>Arthropoda</taxon>
        <taxon>Hexapoda</taxon>
        <taxon>Insecta</taxon>
        <taxon>Pterygota</taxon>
        <taxon>Neoptera</taxon>
        <taxon>Endopterygota</taxon>
        <taxon>Coleoptera</taxon>
        <taxon>Polyphaga</taxon>
        <taxon>Staphyliniformia</taxon>
        <taxon>Staphylinidae</taxon>
        <taxon>Tachyporinae group</taxon>
        <taxon>Tachyporinae</taxon>
        <taxon>Sepedophilus</taxon>
    </lineage>
</organism>
<keyword evidence="11 20" id="KW-0249">Electron transport</keyword>
<dbReference type="InterPro" id="IPR005797">
    <property type="entry name" value="Cyt_b/b6_N"/>
</dbReference>
<dbReference type="PROSITE" id="PS51002">
    <property type="entry name" value="CYTB_NTER"/>
    <property type="match status" value="1"/>
</dbReference>
<dbReference type="InterPro" id="IPR005798">
    <property type="entry name" value="Cyt_b/b6_C"/>
</dbReference>
<dbReference type="InterPro" id="IPR027387">
    <property type="entry name" value="Cytb/b6-like_sf"/>
</dbReference>
<feature type="binding site" description="axial binding residue" evidence="19">
    <location>
        <position position="183"/>
    </location>
    <ligand>
        <name>heme b</name>
        <dbReference type="ChEBI" id="CHEBI:60344"/>
        <label>b562</label>
    </ligand>
    <ligandPart>
        <name>Fe</name>
        <dbReference type="ChEBI" id="CHEBI:18248"/>
    </ligandPart>
</feature>
<evidence type="ECO:0000256" key="2">
    <source>
        <dbReference type="ARBA" id="ARBA00004448"/>
    </source>
</evidence>
<evidence type="ECO:0000256" key="16">
    <source>
        <dbReference type="ARBA" id="ARBA00023136"/>
    </source>
</evidence>
<keyword evidence="9 19" id="KW-0479">Metal-binding</keyword>
<dbReference type="EMBL" id="KT780676">
    <property type="protein sequence ID" value="ALO70922.1"/>
    <property type="molecule type" value="Genomic_DNA"/>
</dbReference>
<evidence type="ECO:0000313" key="23">
    <source>
        <dbReference type="EMBL" id="ALO70922.1"/>
    </source>
</evidence>
<proteinExistence type="inferred from homology"/>
<evidence type="ECO:0000256" key="7">
    <source>
        <dbReference type="ARBA" id="ARBA00022660"/>
    </source>
</evidence>
<evidence type="ECO:0000259" key="22">
    <source>
        <dbReference type="PROSITE" id="PS51003"/>
    </source>
</evidence>
<evidence type="ECO:0000256" key="9">
    <source>
        <dbReference type="ARBA" id="ARBA00022723"/>
    </source>
</evidence>
<dbReference type="GO" id="GO:0005743">
    <property type="term" value="C:mitochondrial inner membrane"/>
    <property type="evidence" value="ECO:0007669"/>
    <property type="project" value="UniProtKB-SubCell"/>
</dbReference>
<accession>A0A0S2M8C8</accession>
<dbReference type="CDD" id="cd00284">
    <property type="entry name" value="Cytochrome_b_N"/>
    <property type="match status" value="1"/>
</dbReference>
<dbReference type="GO" id="GO:0046872">
    <property type="term" value="F:metal ion binding"/>
    <property type="evidence" value="ECO:0007669"/>
    <property type="project" value="UniProtKB-UniRule"/>
</dbReference>
<dbReference type="PROSITE" id="PS51003">
    <property type="entry name" value="CYTB_CTER"/>
    <property type="match status" value="1"/>
</dbReference>
<feature type="transmembrane region" description="Helical" evidence="20">
    <location>
        <begin position="230"/>
        <end position="251"/>
    </location>
</feature>
<dbReference type="InterPro" id="IPR048259">
    <property type="entry name" value="Cytochrome_b_N_euk/bac"/>
</dbReference>
<comment type="similarity">
    <text evidence="17 20">Belongs to the cytochrome b family.</text>
</comment>
<evidence type="ECO:0000256" key="17">
    <source>
        <dbReference type="ARBA" id="ARBA00061233"/>
    </source>
</evidence>
<evidence type="ECO:0000256" key="20">
    <source>
        <dbReference type="RuleBase" id="RU362117"/>
    </source>
</evidence>
<dbReference type="InterPro" id="IPR036150">
    <property type="entry name" value="Cyt_b/b6_C_sf"/>
</dbReference>
<dbReference type="CDD" id="cd00290">
    <property type="entry name" value="cytochrome_b_C"/>
    <property type="match status" value="1"/>
</dbReference>
<dbReference type="PANTHER" id="PTHR19271:SF16">
    <property type="entry name" value="CYTOCHROME B"/>
    <property type="match status" value="1"/>
</dbReference>
<evidence type="ECO:0000256" key="6">
    <source>
        <dbReference type="ARBA" id="ARBA00022617"/>
    </source>
</evidence>
<feature type="transmembrane region" description="Helical" evidence="20">
    <location>
        <begin position="111"/>
        <end position="133"/>
    </location>
</feature>
<feature type="domain" description="Cytochrome b/b6 C-terminal region profile" evidence="22">
    <location>
        <begin position="211"/>
        <end position="379"/>
    </location>
</feature>
<feature type="transmembrane region" description="Helical" evidence="20">
    <location>
        <begin position="288"/>
        <end position="308"/>
    </location>
</feature>
<keyword evidence="6 19" id="KW-0349">Heme</keyword>
<dbReference type="GO" id="GO:0006122">
    <property type="term" value="P:mitochondrial electron transport, ubiquinol to cytochrome c"/>
    <property type="evidence" value="ECO:0007669"/>
    <property type="project" value="TreeGrafter"/>
</dbReference>
<reference evidence="23" key="1">
    <citation type="submission" date="2015-09" db="EMBL/GenBank/DDBJ databases">
        <title>Staphyliniformia phylogenetics from de novo mitogenomic assemblies.</title>
        <authorList>
            <person name="Favreau E.A."/>
            <person name="Linard B."/>
            <person name="Vogler A.P."/>
        </authorList>
    </citation>
    <scope>NUCLEOTIDE SEQUENCE</scope>
</reference>
<evidence type="ECO:0000256" key="11">
    <source>
        <dbReference type="ARBA" id="ARBA00022982"/>
    </source>
</evidence>
<evidence type="ECO:0000256" key="1">
    <source>
        <dbReference type="ARBA" id="ARBA00002566"/>
    </source>
</evidence>
<feature type="transmembrane region" description="Helical" evidence="20">
    <location>
        <begin position="78"/>
        <end position="99"/>
    </location>
</feature>
<keyword evidence="10" id="KW-0999">Mitochondrion inner membrane</keyword>
<gene>
    <name evidence="23" type="primary">cytb</name>
</gene>
<keyword evidence="13 19" id="KW-0408">Iron</keyword>
<comment type="function">
    <text evidence="1 20">Component of the ubiquinol-cytochrome c reductase complex (complex III or cytochrome b-c1 complex) that is part of the mitochondrial respiratory chain. The b-c1 complex mediates electron transfer from ubiquinol to cytochrome c. Contributes to the generation of a proton gradient across the mitochondrial membrane that is then used for ATP synthesis.</text>
</comment>
<feature type="transmembrane region" description="Helical" evidence="20">
    <location>
        <begin position="347"/>
        <end position="365"/>
    </location>
</feature>
<evidence type="ECO:0000256" key="5">
    <source>
        <dbReference type="ARBA" id="ARBA00022448"/>
    </source>
</evidence>